<proteinExistence type="predicted"/>
<comment type="caution">
    <text evidence="2">The sequence shown here is derived from an EMBL/GenBank/DDBJ whole genome shotgun (WGS) entry which is preliminary data.</text>
</comment>
<evidence type="ECO:0000313" key="2">
    <source>
        <dbReference type="EMBL" id="KAF7557440.1"/>
    </source>
</evidence>
<evidence type="ECO:0000256" key="1">
    <source>
        <dbReference type="SAM" id="MobiDB-lite"/>
    </source>
</evidence>
<dbReference type="AlphaFoldDB" id="A0A9P5HMB6"/>
<dbReference type="Proteomes" id="UP000722485">
    <property type="component" value="Unassembled WGS sequence"/>
</dbReference>
<accession>A0A9P5HMB6</accession>
<protein>
    <submittedName>
        <fullName evidence="2">Uncharacterized protein</fullName>
    </submittedName>
</protein>
<gene>
    <name evidence="2" type="ORF">G7Z17_g629</name>
</gene>
<feature type="compositionally biased region" description="Basic and acidic residues" evidence="1">
    <location>
        <begin position="75"/>
        <end position="92"/>
    </location>
</feature>
<keyword evidence="3" id="KW-1185">Reference proteome</keyword>
<evidence type="ECO:0000313" key="3">
    <source>
        <dbReference type="Proteomes" id="UP000722485"/>
    </source>
</evidence>
<dbReference type="EMBL" id="JAANBB010000005">
    <property type="protein sequence ID" value="KAF7557440.1"/>
    <property type="molecule type" value="Genomic_DNA"/>
</dbReference>
<name>A0A9P5HMB6_9HYPO</name>
<feature type="compositionally biased region" description="Polar residues" evidence="1">
    <location>
        <begin position="58"/>
        <end position="69"/>
    </location>
</feature>
<feature type="region of interest" description="Disordered" evidence="1">
    <location>
        <begin position="1"/>
        <end position="100"/>
    </location>
</feature>
<organism evidence="2 3">
    <name type="scientific">Cylindrodendrum hubeiense</name>
    <dbReference type="NCBI Taxonomy" id="595255"/>
    <lineage>
        <taxon>Eukaryota</taxon>
        <taxon>Fungi</taxon>
        <taxon>Dikarya</taxon>
        <taxon>Ascomycota</taxon>
        <taxon>Pezizomycotina</taxon>
        <taxon>Sordariomycetes</taxon>
        <taxon>Hypocreomycetidae</taxon>
        <taxon>Hypocreales</taxon>
        <taxon>Nectriaceae</taxon>
        <taxon>Cylindrodendrum</taxon>
    </lineage>
</organism>
<sequence>MLPRVPGPLPRIGGGHWPQRQLGRQRAGHLPTTARPKAMRDQPWPPANAIVGDLEDGSSPQTTEANTDVVSPYFQRRERNWPAGSAKDEQHFKQLLRKAI</sequence>
<reference evidence="2" key="1">
    <citation type="submission" date="2020-03" db="EMBL/GenBank/DDBJ databases">
        <title>Draft Genome Sequence of Cylindrodendrum hubeiense.</title>
        <authorList>
            <person name="Buettner E."/>
            <person name="Kellner H."/>
        </authorList>
    </citation>
    <scope>NUCLEOTIDE SEQUENCE</scope>
    <source>
        <strain evidence="2">IHI 201604</strain>
    </source>
</reference>